<organism evidence="2">
    <name type="scientific">Caudovirales sp. ctUL28</name>
    <dbReference type="NCBI Taxonomy" id="2826778"/>
    <lineage>
        <taxon>Viruses</taxon>
        <taxon>Duplodnaviria</taxon>
        <taxon>Heunggongvirae</taxon>
        <taxon>Uroviricota</taxon>
        <taxon>Caudoviricetes</taxon>
    </lineage>
</organism>
<dbReference type="EMBL" id="BK014996">
    <property type="protein sequence ID" value="DAD86238.1"/>
    <property type="molecule type" value="Genomic_DNA"/>
</dbReference>
<keyword evidence="1" id="KW-0812">Transmembrane</keyword>
<feature type="transmembrane region" description="Helical" evidence="1">
    <location>
        <begin position="15"/>
        <end position="39"/>
    </location>
</feature>
<protein>
    <submittedName>
        <fullName evidence="2">Uncharacterized protein</fullName>
    </submittedName>
</protein>
<name>A0A8S5MV56_9CAUD</name>
<sequence length="46" mass="5493">MIPMIPAELSYLRGFFFFIFRLAWTARNFIAVCILANFFENCLKKQ</sequence>
<evidence type="ECO:0000313" key="2">
    <source>
        <dbReference type="EMBL" id="DAD86238.1"/>
    </source>
</evidence>
<keyword evidence="1" id="KW-1133">Transmembrane helix</keyword>
<accession>A0A8S5MV56</accession>
<evidence type="ECO:0000256" key="1">
    <source>
        <dbReference type="SAM" id="Phobius"/>
    </source>
</evidence>
<reference evidence="2" key="1">
    <citation type="journal article" date="2021" name="Proc. Natl. Acad. Sci. U.S.A.">
        <title>A Catalog of Tens of Thousands of Viruses from Human Metagenomes Reveals Hidden Associations with Chronic Diseases.</title>
        <authorList>
            <person name="Tisza M.J."/>
            <person name="Buck C.B."/>
        </authorList>
    </citation>
    <scope>NUCLEOTIDE SEQUENCE</scope>
    <source>
        <strain evidence="2">CtUL28</strain>
    </source>
</reference>
<proteinExistence type="predicted"/>
<keyword evidence="1" id="KW-0472">Membrane</keyword>